<dbReference type="OrthoDB" id="2223059at2"/>
<evidence type="ECO:0000313" key="2">
    <source>
        <dbReference type="Proteomes" id="UP000070353"/>
    </source>
</evidence>
<organism evidence="1 2">
    <name type="scientific">Streptococcus oralis</name>
    <dbReference type="NCBI Taxonomy" id="1303"/>
    <lineage>
        <taxon>Bacteria</taxon>
        <taxon>Bacillati</taxon>
        <taxon>Bacillota</taxon>
        <taxon>Bacilli</taxon>
        <taxon>Lactobacillales</taxon>
        <taxon>Streptococcaceae</taxon>
        <taxon>Streptococcus</taxon>
    </lineage>
</organism>
<accession>A0A139QRQ5</accession>
<gene>
    <name evidence="1" type="ORF">SORDD24_00958</name>
</gene>
<reference evidence="1 2" key="1">
    <citation type="submission" date="2016-01" db="EMBL/GenBank/DDBJ databases">
        <title>Highly variable Streptococcus oralis are common among viridans streptococci isolated from primates.</title>
        <authorList>
            <person name="Denapaite D."/>
            <person name="Rieger M."/>
            <person name="Koendgen S."/>
            <person name="Brueckner R."/>
            <person name="Ochigava I."/>
            <person name="Kappeler P."/>
            <person name="Maetz-Rensing K."/>
            <person name="Leendertz F."/>
            <person name="Hakenbeck R."/>
        </authorList>
    </citation>
    <scope>NUCLEOTIDE SEQUENCE [LARGE SCALE GENOMIC DNA]</scope>
    <source>
        <strain evidence="1 2">DD24</strain>
    </source>
</reference>
<sequence length="85" mass="10219">MRIIESYQRVAEKADTFSDIFGYRLVAPIFPVAAIYGPQEESDIFEVKLDKCIKDQYDYFADEYGYDSDEKRRRLQREKHIFYDC</sequence>
<evidence type="ECO:0000313" key="1">
    <source>
        <dbReference type="EMBL" id="KXU05031.1"/>
    </source>
</evidence>
<protein>
    <submittedName>
        <fullName evidence="1">Uncharacterized protein</fullName>
    </submittedName>
</protein>
<proteinExistence type="predicted"/>
<dbReference type="AlphaFoldDB" id="A0A139QRQ5"/>
<dbReference type="Proteomes" id="UP000070353">
    <property type="component" value="Unassembled WGS sequence"/>
</dbReference>
<dbReference type="EMBL" id="LQZB01000091">
    <property type="protein sequence ID" value="KXU05031.1"/>
    <property type="molecule type" value="Genomic_DNA"/>
</dbReference>
<dbReference type="PATRIC" id="fig|1303.84.peg.1039"/>
<comment type="caution">
    <text evidence="1">The sequence shown here is derived from an EMBL/GenBank/DDBJ whole genome shotgun (WGS) entry which is preliminary data.</text>
</comment>
<dbReference type="RefSeq" id="WP_061408186.1">
    <property type="nucleotide sequence ID" value="NZ_KQ970760.1"/>
</dbReference>
<name>A0A139QRQ5_STROR</name>